<reference evidence="3 4" key="1">
    <citation type="submission" date="2020-04" db="EMBL/GenBank/DDBJ databases">
        <title>Genomic insights into acetone-butanol-ethanol (ABE) fermentation by sequencing solventogenic clostridia strains.</title>
        <authorList>
            <person name="Brown S."/>
        </authorList>
    </citation>
    <scope>NUCLEOTIDE SEQUENCE [LARGE SCALE GENOMIC DNA]</scope>
    <source>
        <strain evidence="3 4">DJ011</strain>
    </source>
</reference>
<sequence>MPLSFVNIGDEVIVKYLNCDNKTKGRLESMGITSGTSILIISNNMDGGFIVNVRGSRLILGRSITSKIIVDVL</sequence>
<dbReference type="AlphaFoldDB" id="A0A923J1L5"/>
<evidence type="ECO:0000313" key="3">
    <source>
        <dbReference type="EMBL" id="MBC2397855.1"/>
    </source>
</evidence>
<dbReference type="SMART" id="SM00899">
    <property type="entry name" value="FeoA"/>
    <property type="match status" value="1"/>
</dbReference>
<gene>
    <name evidence="3" type="ORF">HGG79_08715</name>
</gene>
<keyword evidence="4" id="KW-1185">Reference proteome</keyword>
<feature type="domain" description="Ferrous iron transporter FeoA-like" evidence="2">
    <location>
        <begin position="1"/>
        <end position="72"/>
    </location>
</feature>
<dbReference type="Pfam" id="PF04023">
    <property type="entry name" value="FeoA"/>
    <property type="match status" value="1"/>
</dbReference>
<organism evidence="3 4">
    <name type="scientific">Clostridium tetanomorphum</name>
    <dbReference type="NCBI Taxonomy" id="1553"/>
    <lineage>
        <taxon>Bacteria</taxon>
        <taxon>Bacillati</taxon>
        <taxon>Bacillota</taxon>
        <taxon>Clostridia</taxon>
        <taxon>Eubacteriales</taxon>
        <taxon>Clostridiaceae</taxon>
        <taxon>Clostridium</taxon>
    </lineage>
</organism>
<dbReference type="InterPro" id="IPR008988">
    <property type="entry name" value="Transcriptional_repressor_C"/>
</dbReference>
<dbReference type="PANTHER" id="PTHR43151">
    <property type="entry name" value="FEOA FAMILY PROTEIN"/>
    <property type="match status" value="1"/>
</dbReference>
<dbReference type="Gene3D" id="2.30.30.90">
    <property type="match status" value="1"/>
</dbReference>
<name>A0A923J1L5_CLOTT</name>
<dbReference type="Proteomes" id="UP000563151">
    <property type="component" value="Unassembled WGS sequence"/>
</dbReference>
<keyword evidence="1" id="KW-0408">Iron</keyword>
<evidence type="ECO:0000256" key="1">
    <source>
        <dbReference type="ARBA" id="ARBA00023004"/>
    </source>
</evidence>
<dbReference type="InterPro" id="IPR038157">
    <property type="entry name" value="FeoA_core_dom"/>
</dbReference>
<dbReference type="SUPFAM" id="SSF50037">
    <property type="entry name" value="C-terminal domain of transcriptional repressors"/>
    <property type="match status" value="1"/>
</dbReference>
<accession>A0A923J1L5</accession>
<comment type="caution">
    <text evidence="3">The sequence shown here is derived from an EMBL/GenBank/DDBJ whole genome shotgun (WGS) entry which is preliminary data.</text>
</comment>
<dbReference type="InterPro" id="IPR007167">
    <property type="entry name" value="Fe-transptr_FeoA-like"/>
</dbReference>
<dbReference type="GO" id="GO:0046914">
    <property type="term" value="F:transition metal ion binding"/>
    <property type="evidence" value="ECO:0007669"/>
    <property type="project" value="InterPro"/>
</dbReference>
<evidence type="ECO:0000313" key="4">
    <source>
        <dbReference type="Proteomes" id="UP000563151"/>
    </source>
</evidence>
<proteinExistence type="predicted"/>
<evidence type="ECO:0000259" key="2">
    <source>
        <dbReference type="SMART" id="SM00899"/>
    </source>
</evidence>
<protein>
    <submittedName>
        <fullName evidence="3">Ferrous iron transport protein A</fullName>
    </submittedName>
</protein>
<dbReference type="InterPro" id="IPR053184">
    <property type="entry name" value="FeoA-like"/>
</dbReference>
<dbReference type="RefSeq" id="WP_035148925.1">
    <property type="nucleotide sequence ID" value="NZ_JAAZWO010000008.1"/>
</dbReference>
<dbReference type="EMBL" id="JAAZWO010000008">
    <property type="protein sequence ID" value="MBC2397855.1"/>
    <property type="molecule type" value="Genomic_DNA"/>
</dbReference>
<dbReference type="PANTHER" id="PTHR43151:SF2">
    <property type="entry name" value="FE(2+) TRANSPORT PROTEIN A-RELATED"/>
    <property type="match status" value="1"/>
</dbReference>